<gene>
    <name evidence="11" type="ORF">SEVIR_4G244700v2</name>
</gene>
<feature type="domain" description="Disease resistance protein winged helix" evidence="9">
    <location>
        <begin position="434"/>
        <end position="505"/>
    </location>
</feature>
<reference evidence="11" key="1">
    <citation type="submission" date="2019-03" db="EMBL/GenBank/DDBJ databases">
        <title>WGS assembly of Setaria viridis.</title>
        <authorList>
            <person name="Huang P."/>
            <person name="Jenkins J."/>
            <person name="Grimwood J."/>
            <person name="Barry K."/>
            <person name="Healey A."/>
            <person name="Mamidi S."/>
            <person name="Sreedasyam A."/>
            <person name="Shu S."/>
            <person name="Feldman M."/>
            <person name="Wu J."/>
            <person name="Yu Y."/>
            <person name="Chen C."/>
            <person name="Johnson J."/>
            <person name="Rokhsar D."/>
            <person name="Baxter I."/>
            <person name="Schmutz J."/>
            <person name="Brutnell T."/>
            <person name="Kellogg E."/>
        </authorList>
    </citation>
    <scope>NUCLEOTIDE SEQUENCE [LARGE SCALE GENOMIC DNA]</scope>
</reference>
<dbReference type="Pfam" id="PF00931">
    <property type="entry name" value="NB-ARC"/>
    <property type="match status" value="1"/>
</dbReference>
<dbReference type="GO" id="GO:0042742">
    <property type="term" value="P:defense response to bacterium"/>
    <property type="evidence" value="ECO:0007669"/>
    <property type="project" value="UniProtKB-ARBA"/>
</dbReference>
<proteinExistence type="inferred from homology"/>
<dbReference type="PANTHER" id="PTHR23155">
    <property type="entry name" value="DISEASE RESISTANCE PROTEIN RP"/>
    <property type="match status" value="1"/>
</dbReference>
<dbReference type="PRINTS" id="PR00364">
    <property type="entry name" value="DISEASERSIST"/>
</dbReference>
<keyword evidence="3" id="KW-0677">Repeat</keyword>
<dbReference type="InterPro" id="IPR055414">
    <property type="entry name" value="LRR_R13L4/SHOC2-like"/>
</dbReference>
<evidence type="ECO:0000256" key="2">
    <source>
        <dbReference type="ARBA" id="ARBA00022614"/>
    </source>
</evidence>
<dbReference type="CDD" id="cd14798">
    <property type="entry name" value="RX-CC_like"/>
    <property type="match status" value="1"/>
</dbReference>
<evidence type="ECO:0000259" key="10">
    <source>
        <dbReference type="Pfam" id="PF23598"/>
    </source>
</evidence>
<evidence type="ECO:0000256" key="5">
    <source>
        <dbReference type="ARBA" id="ARBA00022821"/>
    </source>
</evidence>
<dbReference type="Gene3D" id="1.10.10.10">
    <property type="entry name" value="Winged helix-like DNA-binding domain superfamily/Winged helix DNA-binding domain"/>
    <property type="match status" value="1"/>
</dbReference>
<dbReference type="Gene3D" id="3.80.10.10">
    <property type="entry name" value="Ribonuclease Inhibitor"/>
    <property type="match status" value="1"/>
</dbReference>
<dbReference type="InterPro" id="IPR032675">
    <property type="entry name" value="LRR_dom_sf"/>
</dbReference>
<dbReference type="FunFam" id="1.10.10.10:FF:000322">
    <property type="entry name" value="Probable disease resistance protein At1g63360"/>
    <property type="match status" value="1"/>
</dbReference>
<dbReference type="EMBL" id="CM016555">
    <property type="protein sequence ID" value="TKW22690.1"/>
    <property type="molecule type" value="Genomic_DNA"/>
</dbReference>
<dbReference type="OMA" id="REWIEIC"/>
<evidence type="ECO:0000256" key="1">
    <source>
        <dbReference type="ARBA" id="ARBA00008894"/>
    </source>
</evidence>
<protein>
    <recommendedName>
        <fullName evidence="13">AAA+ ATPase domain-containing protein</fullName>
    </recommendedName>
</protein>
<sequence length="990" mass="112475">MDLVTGAIGSIISKLAELLAAEYKLQAGVKQRIESLTRELESAHAFLQEIDKVPPDQLNKQVRIWACEVREASYDMEDVLDTFLVHAKDPKPVNKNKNKLKRLNEKIGTLFSKTMARYDIANAIEEVNKKLKEIAERRQRYKIDDCVASPATPSSCIDPRIAPVYSTSASMLIGIDESKEAVIKMLSHDDMKTRVVCVFGFGGLGKTTLAKATYDQLKQNYECGAFVSVGQNPDLVKVFKDILCDLDKVNSRDIHSTQKGADLIIRQLLDFLRDKRYLIVIDDVWETQSKKRIIDDVLTKNNKGSGIIITTRNSEVATGEVYKYKLQPLSDDNSKELFYARIFGGEDKCPDNQRQKVSEVADKILKKCGGVPLAIITMASLLVGKSMQEWFEVCNSIGFRDKDKEQVDDTLWILSLSYYDLPSHLKTCLLYLSLFPEDYLINKDALIWMWVAEGFVNEKPGIGLYEIGEGYFNNLVNRSLIQPVEDEETGIIDECRIHDMILDLIRSLSREAKFAMVFDERTEDTLLGSNNARRLALHNDALLNNHTDTARARSFFAFMRHSVPGLQLRSFKLLRVLYLEGSSYRLPFYEHIGDLLHLRYLGTSRLYGLELPKEGAFQFLRVLYLEDTTPSASALLPSRLVMLTQLVCLRAVHYSLPGGEIKNLTSLQELHIRPGMRGDDKSIGQFLKDLGNLRELRVLRIYNRRFMDKRMQSDFVKSLGNLHKLQRLQLLSAFVTIEDGEGAWEENKWQLLLLPRGLCRLFLFKVPELPPCIDPTRLPNLSHLTLTVHEMGDQGLKILGELPELHYLKLTLSTRCSRTATITGTAAHGYFQKLRSCSLPSSMVQFVVNKENSSVSFTIWKRNHDDASRFGFKRKQDNCRVAGALMPNLEVLSFHIDVEELTDCKNGSCDNLGLECLPSLQKLSVALICCNVPDDVAVKEEAALRQSIHAHPNRPTLEIKGRQEEEDKDEDVTQLRRFFLKVNKRGKPLL</sequence>
<feature type="domain" description="Disease resistance R13L4/SHOC-2-like LRR" evidence="10">
    <location>
        <begin position="552"/>
        <end position="957"/>
    </location>
</feature>
<keyword evidence="5" id="KW-0611">Plant defense</keyword>
<evidence type="ECO:0000256" key="3">
    <source>
        <dbReference type="ARBA" id="ARBA00022737"/>
    </source>
</evidence>
<evidence type="ECO:0000313" key="12">
    <source>
        <dbReference type="Proteomes" id="UP000298652"/>
    </source>
</evidence>
<dbReference type="Pfam" id="PF23559">
    <property type="entry name" value="WHD_DRP"/>
    <property type="match status" value="1"/>
</dbReference>
<dbReference type="InterPro" id="IPR036388">
    <property type="entry name" value="WH-like_DNA-bd_sf"/>
</dbReference>
<dbReference type="SUPFAM" id="SSF52540">
    <property type="entry name" value="P-loop containing nucleoside triphosphate hydrolases"/>
    <property type="match status" value="1"/>
</dbReference>
<keyword evidence="2" id="KW-0433">Leucine-rich repeat</keyword>
<dbReference type="Proteomes" id="UP000298652">
    <property type="component" value="Chromosome 4"/>
</dbReference>
<dbReference type="SUPFAM" id="SSF52047">
    <property type="entry name" value="RNI-like"/>
    <property type="match status" value="1"/>
</dbReference>
<dbReference type="InterPro" id="IPR002182">
    <property type="entry name" value="NB-ARC"/>
</dbReference>
<evidence type="ECO:0000256" key="6">
    <source>
        <dbReference type="ARBA" id="ARBA00023054"/>
    </source>
</evidence>
<evidence type="ECO:0000259" key="8">
    <source>
        <dbReference type="Pfam" id="PF18052"/>
    </source>
</evidence>
<dbReference type="InterPro" id="IPR058922">
    <property type="entry name" value="WHD_DRP"/>
</dbReference>
<evidence type="ECO:0000259" key="7">
    <source>
        <dbReference type="Pfam" id="PF00931"/>
    </source>
</evidence>
<dbReference type="Gene3D" id="3.40.50.300">
    <property type="entry name" value="P-loop containing nucleotide triphosphate hydrolases"/>
    <property type="match status" value="1"/>
</dbReference>
<dbReference type="GO" id="GO:0002758">
    <property type="term" value="P:innate immune response-activating signaling pathway"/>
    <property type="evidence" value="ECO:0007669"/>
    <property type="project" value="UniProtKB-ARBA"/>
</dbReference>
<evidence type="ECO:0000313" key="11">
    <source>
        <dbReference type="EMBL" id="TKW22690.1"/>
    </source>
</evidence>
<dbReference type="InterPro" id="IPR042197">
    <property type="entry name" value="Apaf_helical"/>
</dbReference>
<organism evidence="11 12">
    <name type="scientific">Setaria viridis</name>
    <name type="common">Green bristlegrass</name>
    <name type="synonym">Setaria italica subsp. viridis</name>
    <dbReference type="NCBI Taxonomy" id="4556"/>
    <lineage>
        <taxon>Eukaryota</taxon>
        <taxon>Viridiplantae</taxon>
        <taxon>Streptophyta</taxon>
        <taxon>Embryophyta</taxon>
        <taxon>Tracheophyta</taxon>
        <taxon>Spermatophyta</taxon>
        <taxon>Magnoliopsida</taxon>
        <taxon>Liliopsida</taxon>
        <taxon>Poales</taxon>
        <taxon>Poaceae</taxon>
        <taxon>PACMAD clade</taxon>
        <taxon>Panicoideae</taxon>
        <taxon>Panicodae</taxon>
        <taxon>Paniceae</taxon>
        <taxon>Cenchrinae</taxon>
        <taxon>Setaria</taxon>
    </lineage>
</organism>
<dbReference type="Gene3D" id="1.10.8.430">
    <property type="entry name" value="Helical domain of apoptotic protease-activating factors"/>
    <property type="match status" value="1"/>
</dbReference>
<dbReference type="AlphaFoldDB" id="A0A4U6V0X0"/>
<dbReference type="InterPro" id="IPR038005">
    <property type="entry name" value="RX-like_CC"/>
</dbReference>
<dbReference type="InterPro" id="IPR044974">
    <property type="entry name" value="Disease_R_plants"/>
</dbReference>
<evidence type="ECO:0008006" key="13">
    <source>
        <dbReference type="Google" id="ProtNLM"/>
    </source>
</evidence>
<name>A0A4U6V0X0_SETVI</name>
<dbReference type="Gramene" id="TKW22690">
    <property type="protein sequence ID" value="TKW22690"/>
    <property type="gene ID" value="SEVIR_4G244700v2"/>
</dbReference>
<feature type="domain" description="Disease resistance N-terminal" evidence="8">
    <location>
        <begin position="7"/>
        <end position="97"/>
    </location>
</feature>
<keyword evidence="6" id="KW-0175">Coiled coil</keyword>
<keyword evidence="4" id="KW-0547">Nucleotide-binding</keyword>
<evidence type="ECO:0000259" key="9">
    <source>
        <dbReference type="Pfam" id="PF23559"/>
    </source>
</evidence>
<dbReference type="Gene3D" id="1.20.5.4130">
    <property type="match status" value="1"/>
</dbReference>
<dbReference type="InterPro" id="IPR027417">
    <property type="entry name" value="P-loop_NTPase"/>
</dbReference>
<evidence type="ECO:0000256" key="4">
    <source>
        <dbReference type="ARBA" id="ARBA00022741"/>
    </source>
</evidence>
<dbReference type="GO" id="GO:0009626">
    <property type="term" value="P:plant-type hypersensitive response"/>
    <property type="evidence" value="ECO:0007669"/>
    <property type="project" value="UniProtKB-ARBA"/>
</dbReference>
<accession>A0A4U6V0X0</accession>
<dbReference type="InterPro" id="IPR041118">
    <property type="entry name" value="Rx_N"/>
</dbReference>
<keyword evidence="12" id="KW-1185">Reference proteome</keyword>
<dbReference type="Pfam" id="PF23598">
    <property type="entry name" value="LRR_14"/>
    <property type="match status" value="1"/>
</dbReference>
<dbReference type="GO" id="GO:0043531">
    <property type="term" value="F:ADP binding"/>
    <property type="evidence" value="ECO:0007669"/>
    <property type="project" value="InterPro"/>
</dbReference>
<dbReference type="Pfam" id="PF18052">
    <property type="entry name" value="Rx_N"/>
    <property type="match status" value="1"/>
</dbReference>
<comment type="similarity">
    <text evidence="1">Belongs to the disease resistance NB-LRR family.</text>
</comment>
<dbReference type="PANTHER" id="PTHR23155:SF1116">
    <property type="entry name" value="OS12G0273300 PROTEIN"/>
    <property type="match status" value="1"/>
</dbReference>
<feature type="domain" description="NB-ARC" evidence="7">
    <location>
        <begin position="176"/>
        <end position="344"/>
    </location>
</feature>